<feature type="transmembrane region" description="Helical" evidence="1">
    <location>
        <begin position="20"/>
        <end position="40"/>
    </location>
</feature>
<proteinExistence type="predicted"/>
<dbReference type="InterPro" id="IPR012902">
    <property type="entry name" value="N_methyl_site"/>
</dbReference>
<comment type="caution">
    <text evidence="2">The sequence shown here is derived from an EMBL/GenBank/DDBJ whole genome shotgun (WGS) entry which is preliminary data.</text>
</comment>
<dbReference type="EMBL" id="JBHSWG010000001">
    <property type="protein sequence ID" value="MFC6758554.1"/>
    <property type="molecule type" value="Genomic_DNA"/>
</dbReference>
<keyword evidence="1" id="KW-0472">Membrane</keyword>
<dbReference type="Gene3D" id="3.55.40.10">
    <property type="entry name" value="minor pseudopilin epsh domain"/>
    <property type="match status" value="1"/>
</dbReference>
<sequence length="157" mass="16844">MEPELKSNPAPDRGFTLIELLVVISVLAVLSVGATLAVSGRGTDSAASDRAWFETQFRALQDLAMQGRNSKGLNITPEGLGFARRTDQGWDIGDPVRRWQSDVTIANLQPRPGLDEPQIILLANGQTTAFNILFSGSRGASRSCRSDGWTGLKCGGD</sequence>
<accession>A0ABW2AYR2</accession>
<keyword evidence="1" id="KW-0812">Transmembrane</keyword>
<organism evidence="2 3">
    <name type="scientific">Sulfitobacter porphyrae</name>
    <dbReference type="NCBI Taxonomy" id="1246864"/>
    <lineage>
        <taxon>Bacteria</taxon>
        <taxon>Pseudomonadati</taxon>
        <taxon>Pseudomonadota</taxon>
        <taxon>Alphaproteobacteria</taxon>
        <taxon>Rhodobacterales</taxon>
        <taxon>Roseobacteraceae</taxon>
        <taxon>Sulfitobacter</taxon>
    </lineage>
</organism>
<dbReference type="SUPFAM" id="SSF54523">
    <property type="entry name" value="Pili subunits"/>
    <property type="match status" value="1"/>
</dbReference>
<evidence type="ECO:0000313" key="2">
    <source>
        <dbReference type="EMBL" id="MFC6758554.1"/>
    </source>
</evidence>
<name>A0ABW2AYR2_9RHOB</name>
<gene>
    <name evidence="2" type="ORF">ACFQFQ_01995</name>
</gene>
<dbReference type="InterPro" id="IPR045584">
    <property type="entry name" value="Pilin-like"/>
</dbReference>
<dbReference type="PROSITE" id="PS00409">
    <property type="entry name" value="PROKAR_NTER_METHYL"/>
    <property type="match status" value="1"/>
</dbReference>
<evidence type="ECO:0000256" key="1">
    <source>
        <dbReference type="SAM" id="Phobius"/>
    </source>
</evidence>
<keyword evidence="3" id="KW-1185">Reference proteome</keyword>
<protein>
    <submittedName>
        <fullName evidence="2">Type II secretion system protein</fullName>
    </submittedName>
</protein>
<evidence type="ECO:0000313" key="3">
    <source>
        <dbReference type="Proteomes" id="UP001596353"/>
    </source>
</evidence>
<dbReference type="Pfam" id="PF07963">
    <property type="entry name" value="N_methyl"/>
    <property type="match status" value="1"/>
</dbReference>
<dbReference type="NCBIfam" id="TIGR02532">
    <property type="entry name" value="IV_pilin_GFxxxE"/>
    <property type="match status" value="1"/>
</dbReference>
<reference evidence="3" key="1">
    <citation type="journal article" date="2019" name="Int. J. Syst. Evol. Microbiol.">
        <title>The Global Catalogue of Microorganisms (GCM) 10K type strain sequencing project: providing services to taxonomists for standard genome sequencing and annotation.</title>
        <authorList>
            <consortium name="The Broad Institute Genomics Platform"/>
            <consortium name="The Broad Institute Genome Sequencing Center for Infectious Disease"/>
            <person name="Wu L."/>
            <person name="Ma J."/>
        </authorList>
    </citation>
    <scope>NUCLEOTIDE SEQUENCE [LARGE SCALE GENOMIC DNA]</scope>
    <source>
        <strain evidence="3">CCUG 66188</strain>
    </source>
</reference>
<dbReference type="Proteomes" id="UP001596353">
    <property type="component" value="Unassembled WGS sequence"/>
</dbReference>
<keyword evidence="1" id="KW-1133">Transmembrane helix</keyword>